<dbReference type="Proteomes" id="UP001597368">
    <property type="component" value="Unassembled WGS sequence"/>
</dbReference>
<sequence length="95" mass="10883">MGDYVGYHGIHVALGYPQCASIEWNPVTPRADRVRVQASTCGCSQIMYEYCTAGGLFFVRRHDRTGDRTAVMESDWLNRRLTESLWLRILNGETR</sequence>
<organism evidence="1 2">
    <name type="scientific">Nonomuraea mangrovi</name>
    <dbReference type="NCBI Taxonomy" id="2316207"/>
    <lineage>
        <taxon>Bacteria</taxon>
        <taxon>Bacillati</taxon>
        <taxon>Actinomycetota</taxon>
        <taxon>Actinomycetes</taxon>
        <taxon>Streptosporangiales</taxon>
        <taxon>Streptosporangiaceae</taxon>
        <taxon>Nonomuraea</taxon>
    </lineage>
</organism>
<dbReference type="RefSeq" id="WP_379574985.1">
    <property type="nucleotide sequence ID" value="NZ_JBHUFV010000036.1"/>
</dbReference>
<keyword evidence="2" id="KW-1185">Reference proteome</keyword>
<comment type="caution">
    <text evidence="1">The sequence shown here is derived from an EMBL/GenBank/DDBJ whole genome shotgun (WGS) entry which is preliminary data.</text>
</comment>
<gene>
    <name evidence="1" type="ORF">ACFSKW_25725</name>
</gene>
<evidence type="ECO:0000313" key="2">
    <source>
        <dbReference type="Proteomes" id="UP001597368"/>
    </source>
</evidence>
<name>A0ABW4T0Y2_9ACTN</name>
<evidence type="ECO:0000313" key="1">
    <source>
        <dbReference type="EMBL" id="MFD1934879.1"/>
    </source>
</evidence>
<dbReference type="EMBL" id="JBHUFV010000036">
    <property type="protein sequence ID" value="MFD1934879.1"/>
    <property type="molecule type" value="Genomic_DNA"/>
</dbReference>
<reference evidence="2" key="1">
    <citation type="journal article" date="2019" name="Int. J. Syst. Evol. Microbiol.">
        <title>The Global Catalogue of Microorganisms (GCM) 10K type strain sequencing project: providing services to taxonomists for standard genome sequencing and annotation.</title>
        <authorList>
            <consortium name="The Broad Institute Genomics Platform"/>
            <consortium name="The Broad Institute Genome Sequencing Center for Infectious Disease"/>
            <person name="Wu L."/>
            <person name="Ma J."/>
        </authorList>
    </citation>
    <scope>NUCLEOTIDE SEQUENCE [LARGE SCALE GENOMIC DNA]</scope>
    <source>
        <strain evidence="2">ICMP 6774ER</strain>
    </source>
</reference>
<proteinExistence type="predicted"/>
<accession>A0ABW4T0Y2</accession>
<protein>
    <submittedName>
        <fullName evidence="1">Uncharacterized protein</fullName>
    </submittedName>
</protein>